<dbReference type="SMART" id="SM00558">
    <property type="entry name" value="JmjC"/>
    <property type="match status" value="1"/>
</dbReference>
<dbReference type="Proteomes" id="UP000717696">
    <property type="component" value="Unassembled WGS sequence"/>
</dbReference>
<dbReference type="PANTHER" id="PTHR12461:SF105">
    <property type="entry name" value="HYPOXIA-INDUCIBLE FACTOR 1-ALPHA INHIBITOR"/>
    <property type="match status" value="1"/>
</dbReference>
<keyword evidence="3" id="KW-1185">Reference proteome</keyword>
<gene>
    <name evidence="2" type="ORF">B0J13DRAFT_176032</name>
</gene>
<dbReference type="AlphaFoldDB" id="A0A9P9F9A5"/>
<reference evidence="2" key="1">
    <citation type="journal article" date="2021" name="Nat. Commun.">
        <title>Genetic determinants of endophytism in the Arabidopsis root mycobiome.</title>
        <authorList>
            <person name="Mesny F."/>
            <person name="Miyauchi S."/>
            <person name="Thiergart T."/>
            <person name="Pickel B."/>
            <person name="Atanasova L."/>
            <person name="Karlsson M."/>
            <person name="Huettel B."/>
            <person name="Barry K.W."/>
            <person name="Haridas S."/>
            <person name="Chen C."/>
            <person name="Bauer D."/>
            <person name="Andreopoulos W."/>
            <person name="Pangilinan J."/>
            <person name="LaButti K."/>
            <person name="Riley R."/>
            <person name="Lipzen A."/>
            <person name="Clum A."/>
            <person name="Drula E."/>
            <person name="Henrissat B."/>
            <person name="Kohler A."/>
            <person name="Grigoriev I.V."/>
            <person name="Martin F.M."/>
            <person name="Hacquard S."/>
        </authorList>
    </citation>
    <scope>NUCLEOTIDE SEQUENCE</scope>
    <source>
        <strain evidence="2">MPI-CAGE-AT-0021</strain>
    </source>
</reference>
<dbReference type="InterPro" id="IPR003347">
    <property type="entry name" value="JmjC_dom"/>
</dbReference>
<dbReference type="PROSITE" id="PS51184">
    <property type="entry name" value="JMJC"/>
    <property type="match status" value="1"/>
</dbReference>
<feature type="domain" description="JmjC" evidence="1">
    <location>
        <begin position="170"/>
        <end position="343"/>
    </location>
</feature>
<dbReference type="PANTHER" id="PTHR12461">
    <property type="entry name" value="HYPOXIA-INDUCIBLE FACTOR 1 ALPHA INHIBITOR-RELATED"/>
    <property type="match status" value="1"/>
</dbReference>
<comment type="caution">
    <text evidence="2">The sequence shown here is derived from an EMBL/GenBank/DDBJ whole genome shotgun (WGS) entry which is preliminary data.</text>
</comment>
<sequence length="343" mass="38959">MQKSLLRLTTQPRPWIRHLRKLTCRQLSTLLPSPFGLSDIQAFRDQALEPQKPLLFARVASSSTNNLPAASKWFHQDGISNSSTPAAIPWTLAPYMNQFQEWPFPYELVSPSPKNQEALIAFHAWLLSSKEPADQLLARILEPSIADLGTQSFFQLFAPLCLLIKALDFNHSQPLEQSGPLKLYIAQSSLTELPPALQSDLPTPKLVQRAGKGDVYSSSIWLGTEPTYTPLHRDPNPNLFYQLCNTKLVRLMPPTPGDRLFFEVQRQIRQQGNSRIRSVEMMEGKEREALHEAVWQRDDLPRDLYEATLGPGDSLFIPNGWWHSVKSEGSQGHLNGSVNWWFR</sequence>
<protein>
    <recommendedName>
        <fullName evidence="1">JmjC domain-containing protein</fullName>
    </recommendedName>
</protein>
<proteinExistence type="predicted"/>
<evidence type="ECO:0000313" key="2">
    <source>
        <dbReference type="EMBL" id="KAH7157673.1"/>
    </source>
</evidence>
<dbReference type="Pfam" id="PF13621">
    <property type="entry name" value="Cupin_8"/>
    <property type="match status" value="1"/>
</dbReference>
<dbReference type="OrthoDB" id="263283at2759"/>
<dbReference type="SUPFAM" id="SSF51197">
    <property type="entry name" value="Clavaminate synthase-like"/>
    <property type="match status" value="1"/>
</dbReference>
<dbReference type="InterPro" id="IPR041667">
    <property type="entry name" value="Cupin_8"/>
</dbReference>
<evidence type="ECO:0000313" key="3">
    <source>
        <dbReference type="Proteomes" id="UP000717696"/>
    </source>
</evidence>
<dbReference type="EMBL" id="JAGMUU010000003">
    <property type="protein sequence ID" value="KAH7157673.1"/>
    <property type="molecule type" value="Genomic_DNA"/>
</dbReference>
<accession>A0A9P9F9A5</accession>
<organism evidence="2 3">
    <name type="scientific">Dactylonectria estremocensis</name>
    <dbReference type="NCBI Taxonomy" id="1079267"/>
    <lineage>
        <taxon>Eukaryota</taxon>
        <taxon>Fungi</taxon>
        <taxon>Dikarya</taxon>
        <taxon>Ascomycota</taxon>
        <taxon>Pezizomycotina</taxon>
        <taxon>Sordariomycetes</taxon>
        <taxon>Hypocreomycetidae</taxon>
        <taxon>Hypocreales</taxon>
        <taxon>Nectriaceae</taxon>
        <taxon>Dactylonectria</taxon>
    </lineage>
</organism>
<name>A0A9P9F9A5_9HYPO</name>
<evidence type="ECO:0000259" key="1">
    <source>
        <dbReference type="PROSITE" id="PS51184"/>
    </source>
</evidence>
<dbReference type="Gene3D" id="2.60.120.650">
    <property type="entry name" value="Cupin"/>
    <property type="match status" value="1"/>
</dbReference>